<keyword evidence="2" id="KW-0808">Transferase</keyword>
<feature type="domain" description="Protein kinase" evidence="1">
    <location>
        <begin position="32"/>
        <end position="302"/>
    </location>
</feature>
<sequence>MLTIPNIRTSVENKSVLILDEHAKNSNFKRDVRGRLIAYTGGFSVVFPYKAYDGKTWAFRCWHSSINYTQKRYKIISEAIRKAHLDFLCEFEYIEKGINVNGNIYPTTRMRWIDGVTIKDYICQNKQSKERLRALADNFLKMTRTLHSQSLAHGDLQHGNILVDNDHQLHLVDYDSFYCPELNGEPDSITGLPDYQHPARKNNKTVSEKLDYFSELIIYLSILAISEKTSLIDKYKVKDSDRLLFSKEDYEDITNSESYKDIQSLGESFQEILDVLAGYLKHNDINELLPFESLLLEKKVIFSASATKVVRHTQRIMLEWNVPFVADVYLKQAGESNEQKYENKGYISKNLVKDSTFELLVKTVNDYIIKKDISIKVFDECIIDFSADKYYVFPTIPVKLTWGVKHAKRVWIDSDEVETKGTKIIEPQKATTIILTAEDEFGRKKKSLDINMLPIPQVKTILVPTPQIANKISITIKQPKYNVGVTFPNIEFDIVKTEPQAVPSFKEMGLNIEFPPLPKSGLMNLIRKLLNR</sequence>
<keyword evidence="2" id="KW-0418">Kinase</keyword>
<dbReference type="GO" id="GO:0004672">
    <property type="term" value="F:protein kinase activity"/>
    <property type="evidence" value="ECO:0007669"/>
    <property type="project" value="InterPro"/>
</dbReference>
<evidence type="ECO:0000259" key="1">
    <source>
        <dbReference type="PROSITE" id="PS50011"/>
    </source>
</evidence>
<dbReference type="GO" id="GO:0005524">
    <property type="term" value="F:ATP binding"/>
    <property type="evidence" value="ECO:0007669"/>
    <property type="project" value="InterPro"/>
</dbReference>
<dbReference type="InterPro" id="IPR000719">
    <property type="entry name" value="Prot_kinase_dom"/>
</dbReference>
<dbReference type="AlphaFoldDB" id="A0A4R2LIV3"/>
<gene>
    <name evidence="2" type="ORF">EV202_11540</name>
</gene>
<name>A0A4R2LIV3_9BACE</name>
<dbReference type="Pfam" id="PF00069">
    <property type="entry name" value="Pkinase"/>
    <property type="match status" value="1"/>
</dbReference>
<dbReference type="InterPro" id="IPR011009">
    <property type="entry name" value="Kinase-like_dom_sf"/>
</dbReference>
<dbReference type="PROSITE" id="PS50011">
    <property type="entry name" value="PROTEIN_KINASE_DOM"/>
    <property type="match status" value="1"/>
</dbReference>
<accession>A0A4R2LIV3</accession>
<dbReference type="Gene3D" id="1.10.510.10">
    <property type="entry name" value="Transferase(Phosphotransferase) domain 1"/>
    <property type="match status" value="1"/>
</dbReference>
<dbReference type="EMBL" id="SLXB01000015">
    <property type="protein sequence ID" value="TCO90760.1"/>
    <property type="molecule type" value="Genomic_DNA"/>
</dbReference>
<proteinExistence type="predicted"/>
<dbReference type="SUPFAM" id="SSF56112">
    <property type="entry name" value="Protein kinase-like (PK-like)"/>
    <property type="match status" value="1"/>
</dbReference>
<dbReference type="RefSeq" id="WP_131926734.1">
    <property type="nucleotide sequence ID" value="NZ_SLXB01000015.1"/>
</dbReference>
<comment type="caution">
    <text evidence="2">The sequence shown here is derived from an EMBL/GenBank/DDBJ whole genome shotgun (WGS) entry which is preliminary data.</text>
</comment>
<organism evidence="2 3">
    <name type="scientific">Prevotella heparinolytica</name>
    <dbReference type="NCBI Taxonomy" id="28113"/>
    <lineage>
        <taxon>Bacteria</taxon>
        <taxon>Pseudomonadati</taxon>
        <taxon>Bacteroidota</taxon>
        <taxon>Bacteroidia</taxon>
        <taxon>Bacteroidales</taxon>
        <taxon>Bacteroidaceae</taxon>
        <taxon>Bacteroides</taxon>
    </lineage>
</organism>
<protein>
    <submittedName>
        <fullName evidence="2">Protein kinase-like protein</fullName>
    </submittedName>
</protein>
<dbReference type="Proteomes" id="UP000295600">
    <property type="component" value="Unassembled WGS sequence"/>
</dbReference>
<evidence type="ECO:0000313" key="2">
    <source>
        <dbReference type="EMBL" id="TCO90760.1"/>
    </source>
</evidence>
<reference evidence="2 3" key="1">
    <citation type="submission" date="2019-03" db="EMBL/GenBank/DDBJ databases">
        <title>Genomic Encyclopedia of Type Strains, Phase IV (KMG-IV): sequencing the most valuable type-strain genomes for metagenomic binning, comparative biology and taxonomic classification.</title>
        <authorList>
            <person name="Goeker M."/>
        </authorList>
    </citation>
    <scope>NUCLEOTIDE SEQUENCE [LARGE SCALE GENOMIC DNA]</scope>
    <source>
        <strain evidence="2 3">DSM 23917</strain>
    </source>
</reference>
<evidence type="ECO:0000313" key="3">
    <source>
        <dbReference type="Proteomes" id="UP000295600"/>
    </source>
</evidence>